<feature type="repeat" description="WD" evidence="6">
    <location>
        <begin position="1110"/>
        <end position="1151"/>
    </location>
</feature>
<name>R0KGF6_EXST2</name>
<dbReference type="Pfam" id="PF00400">
    <property type="entry name" value="WD40"/>
    <property type="match status" value="10"/>
</dbReference>
<evidence type="ECO:0000259" key="7">
    <source>
        <dbReference type="Pfam" id="PF24883"/>
    </source>
</evidence>
<dbReference type="OrthoDB" id="674604at2759"/>
<evidence type="ECO:0000256" key="2">
    <source>
        <dbReference type="ARBA" id="ARBA00022737"/>
    </source>
</evidence>
<keyword evidence="1 6" id="KW-0853">WD repeat</keyword>
<dbReference type="Gene3D" id="3.40.50.300">
    <property type="entry name" value="P-loop containing nucleotide triphosphate hydrolases"/>
    <property type="match status" value="1"/>
</dbReference>
<sequence>MSSAQPVSFTNDDSNIAIQAGQFIAHGPTNVVQQTQDALSQLPRAADASFNSLAKQHEPTCLENTRTDLLERIHSWVEGLNERHIFWLCGLAGTGKSTLARTVARHYHDQQRLAASFFFSRGGGDTGHARQFVTTIAVQLAENVPALKQYVSRAVLQQRDIANQALRDQWRGLVHDPLSKLHDKPTTFVLVVVEALDECNDRQDILVIIQLLASAQSYPGVRLRFLLTSRPEGAIQQEFSKLSVERHRILPADDGDDVGLFLKETLGEIAQNSRQPTGWPGENTIEQLCQRASGLFIWAATVCRYISRDEKRGFVQSRLETILQNSSPDSGPERQLDQIYNTVLDSSVSKVDEIYKDDFRSQLRHVLGTIVVLVSPLSVSSLGQLFGSGNVVPEDELDGVLEDLHAILDIPSDRRLPLRLHHPSFRDFLLHESRCREGFRVEEKSANSLLWKSCIQLMSNSLKLNICEVKRHGTLVAEVDIKKIEQHLPLELQYACSYWIQHLAKSGDQLSDHDQVHKFIQEHCLHWLEVLGWIGKVPEGVHSIISLESMIVTSNCPQLYAVVHDMKRFALYNRSAIEQAPLQVYCSGLVFAPNSSIIKCQFEDKMPRWITRRPHVDSNWSALLQTLEGHSRGINVVAFSPNGEVLASGSDDATIKLWDVGTGAALQTLKGHSSKTSRLAFTPCDSEVLASASDDKTVKLWNVGTGELIWNVGTDELQPPFSSLSGWASALTFSSDHKVLALVLQHTTVELWDMQSKERQQVRDYGQKRVHDVVFSRDGTALALVSDFGTFRLMDVDKNVEVYAVESEGEGRVAVSSHGEIMASVLKRENLKLRHMNTDTPIRIWKDRSIISVSKGHSHEIRLVALSPNGTLLASVSRDETVKLWDTGTGKLVQTFKGYSFFNNAMAFAPDNKALGFISTNAVKLWKLDTGAVVHTLKGHSGHVRTVAFSPNSNVLASGSDDNTIKIWEASTEGLPKALQGRSRGVKEMVFSPDGKMLASVTGDRIGRDWMVKLWNTETGQVSHTLNGHSDGVHAVAFSYDSKRLASASHDLTIKIWNTSSGTCLQTLVGHERYISSVAFSYLSTRLVSASGDYTVKIWDVRSGSCQKTLIGHWDWVRTAVFSPNNDMLASASDDGTVILWNVYTGEIIYRFRGHSQHIWAIAFSPNGKMLASTSRDKTVRLWDLDTRQLVWELQGHSDDVVAVTFSPNGTVLASASEDKIVKLWDVHQGKLWKNYPVEVDVTTLSFSQDADFLYTNRGLISTGLSIPFFPPQTPLPDIFVGEQWIYYQGSRRLWLPPEYRATYVAVHGRTVALGHTSGRVSLLEIAF</sequence>
<dbReference type="InterPro" id="IPR056884">
    <property type="entry name" value="NPHP3-like_N"/>
</dbReference>
<dbReference type="SUPFAM" id="SSF52540">
    <property type="entry name" value="P-loop containing nucleoside triphosphate hydrolases"/>
    <property type="match status" value="1"/>
</dbReference>
<evidence type="ECO:0000256" key="4">
    <source>
        <dbReference type="ARBA" id="ARBA00039789"/>
    </source>
</evidence>
<dbReference type="InterPro" id="IPR027417">
    <property type="entry name" value="P-loop_NTPase"/>
</dbReference>
<dbReference type="CDD" id="cd00200">
    <property type="entry name" value="WD40"/>
    <property type="match status" value="2"/>
</dbReference>
<dbReference type="Pfam" id="PF24883">
    <property type="entry name" value="NPHP3_N"/>
    <property type="match status" value="1"/>
</dbReference>
<evidence type="ECO:0000256" key="6">
    <source>
        <dbReference type="PROSITE-ProRule" id="PRU00221"/>
    </source>
</evidence>
<proteinExistence type="inferred from homology"/>
<dbReference type="GO" id="GO:1990234">
    <property type="term" value="C:transferase complex"/>
    <property type="evidence" value="ECO:0007669"/>
    <property type="project" value="UniProtKB-ARBA"/>
</dbReference>
<feature type="repeat" description="WD" evidence="6">
    <location>
        <begin position="1194"/>
        <end position="1235"/>
    </location>
</feature>
<dbReference type="PROSITE" id="PS50082">
    <property type="entry name" value="WD_REPEATS_2"/>
    <property type="match status" value="9"/>
</dbReference>
<organism evidence="8 9">
    <name type="scientific">Exserohilum turcicum (strain 28A)</name>
    <name type="common">Northern leaf blight fungus</name>
    <name type="synonym">Setosphaeria turcica</name>
    <dbReference type="NCBI Taxonomy" id="671987"/>
    <lineage>
        <taxon>Eukaryota</taxon>
        <taxon>Fungi</taxon>
        <taxon>Dikarya</taxon>
        <taxon>Ascomycota</taxon>
        <taxon>Pezizomycotina</taxon>
        <taxon>Dothideomycetes</taxon>
        <taxon>Pleosporomycetidae</taxon>
        <taxon>Pleosporales</taxon>
        <taxon>Pleosporineae</taxon>
        <taxon>Pleosporaceae</taxon>
        <taxon>Exserohilum</taxon>
    </lineage>
</organism>
<evidence type="ECO:0000256" key="3">
    <source>
        <dbReference type="ARBA" id="ARBA00038415"/>
    </source>
</evidence>
<dbReference type="Gene3D" id="2.130.10.10">
    <property type="entry name" value="YVTN repeat-like/Quinoprotein amine dehydrogenase"/>
    <property type="match status" value="5"/>
</dbReference>
<dbReference type="PANTHER" id="PTHR22847:SF637">
    <property type="entry name" value="WD REPEAT DOMAIN 5B"/>
    <property type="match status" value="1"/>
</dbReference>
<feature type="repeat" description="WD" evidence="6">
    <location>
        <begin position="627"/>
        <end position="668"/>
    </location>
</feature>
<dbReference type="InterPro" id="IPR001680">
    <property type="entry name" value="WD40_rpt"/>
</dbReference>
<gene>
    <name evidence="8" type="ORF">SETTUDRAFT_40847</name>
</gene>
<dbReference type="InterPro" id="IPR019775">
    <property type="entry name" value="WD40_repeat_CS"/>
</dbReference>
<protein>
    <recommendedName>
        <fullName evidence="4">Mitochondrial division protein 1</fullName>
    </recommendedName>
</protein>
<dbReference type="Proteomes" id="UP000016935">
    <property type="component" value="Unassembled WGS sequence"/>
</dbReference>
<keyword evidence="2" id="KW-0677">Repeat</keyword>
<reference evidence="8 9" key="1">
    <citation type="journal article" date="2012" name="PLoS Pathog.">
        <title>Diverse lifestyles and strategies of plant pathogenesis encoded in the genomes of eighteen Dothideomycetes fungi.</title>
        <authorList>
            <person name="Ohm R.A."/>
            <person name="Feau N."/>
            <person name="Henrissat B."/>
            <person name="Schoch C.L."/>
            <person name="Horwitz B.A."/>
            <person name="Barry K.W."/>
            <person name="Condon B.J."/>
            <person name="Copeland A.C."/>
            <person name="Dhillon B."/>
            <person name="Glaser F."/>
            <person name="Hesse C.N."/>
            <person name="Kosti I."/>
            <person name="LaButti K."/>
            <person name="Lindquist E.A."/>
            <person name="Lucas S."/>
            <person name="Salamov A.A."/>
            <person name="Bradshaw R.E."/>
            <person name="Ciuffetti L."/>
            <person name="Hamelin R.C."/>
            <person name="Kema G.H.J."/>
            <person name="Lawrence C."/>
            <person name="Scott J.A."/>
            <person name="Spatafora J.W."/>
            <person name="Turgeon B.G."/>
            <person name="de Wit P.J.G.M."/>
            <person name="Zhong S."/>
            <person name="Goodwin S.B."/>
            <person name="Grigoriev I.V."/>
        </authorList>
    </citation>
    <scope>NUCLEOTIDE SEQUENCE [LARGE SCALE GENOMIC DNA]</scope>
    <source>
        <strain evidence="9">28A</strain>
    </source>
</reference>
<dbReference type="HOGENOM" id="CLU_000288_6_16_1"/>
<feature type="repeat" description="WD" evidence="6">
    <location>
        <begin position="669"/>
        <end position="711"/>
    </location>
</feature>
<dbReference type="eggNOG" id="KOG0272">
    <property type="taxonomic scope" value="Eukaryota"/>
</dbReference>
<evidence type="ECO:0000313" key="8">
    <source>
        <dbReference type="EMBL" id="EOA91948.1"/>
    </source>
</evidence>
<dbReference type="InterPro" id="IPR020472">
    <property type="entry name" value="WD40_PAC1"/>
</dbReference>
<dbReference type="RefSeq" id="XP_008020289.1">
    <property type="nucleotide sequence ID" value="XM_008022098.1"/>
</dbReference>
<keyword evidence="9" id="KW-1185">Reference proteome</keyword>
<feature type="repeat" description="WD" evidence="6">
    <location>
        <begin position="854"/>
        <end position="895"/>
    </location>
</feature>
<dbReference type="PRINTS" id="PR00320">
    <property type="entry name" value="GPROTEINBRPT"/>
</dbReference>
<dbReference type="PROSITE" id="PS50294">
    <property type="entry name" value="WD_REPEATS_REGION"/>
    <property type="match status" value="9"/>
</dbReference>
<feature type="repeat" description="WD" evidence="6">
    <location>
        <begin position="937"/>
        <end position="978"/>
    </location>
</feature>
<dbReference type="InterPro" id="IPR015943">
    <property type="entry name" value="WD40/YVTN_repeat-like_dom_sf"/>
</dbReference>
<evidence type="ECO:0000313" key="9">
    <source>
        <dbReference type="Proteomes" id="UP000016935"/>
    </source>
</evidence>
<dbReference type="GeneID" id="19404647"/>
<comment type="function">
    <text evidence="5">Involved in mitochondrial fission. Acts as an adapter protein required to form mitochondrial fission complexes. Formation of these complexes is required to promote constriction and fission of the mitochondrial compartment at a late step in mitochondrial division.</text>
</comment>
<comment type="similarity">
    <text evidence="3">Belongs to the WD repeat MDV1/CAF4 family.</text>
</comment>
<accession>R0KGF6</accession>
<feature type="domain" description="Nephrocystin 3-like N-terminal" evidence="7">
    <location>
        <begin position="72"/>
        <end position="230"/>
    </location>
</feature>
<dbReference type="PROSITE" id="PS00678">
    <property type="entry name" value="WD_REPEATS_1"/>
    <property type="match status" value="8"/>
</dbReference>
<evidence type="ECO:0000256" key="1">
    <source>
        <dbReference type="ARBA" id="ARBA00022574"/>
    </source>
</evidence>
<feature type="repeat" description="WD" evidence="6">
    <location>
        <begin position="1152"/>
        <end position="1193"/>
    </location>
</feature>
<dbReference type="GO" id="GO:0005634">
    <property type="term" value="C:nucleus"/>
    <property type="evidence" value="ECO:0007669"/>
    <property type="project" value="TreeGrafter"/>
</dbReference>
<evidence type="ECO:0000256" key="5">
    <source>
        <dbReference type="ARBA" id="ARBA00043913"/>
    </source>
</evidence>
<dbReference type="PANTHER" id="PTHR22847">
    <property type="entry name" value="WD40 REPEAT PROTEIN"/>
    <property type="match status" value="1"/>
</dbReference>
<dbReference type="SMART" id="SM00320">
    <property type="entry name" value="WD40"/>
    <property type="match status" value="13"/>
</dbReference>
<dbReference type="EMBL" id="KB908481">
    <property type="protein sequence ID" value="EOA91948.1"/>
    <property type="molecule type" value="Genomic_DNA"/>
</dbReference>
<dbReference type="eggNOG" id="KOG0266">
    <property type="taxonomic scope" value="Eukaryota"/>
</dbReference>
<dbReference type="InterPro" id="IPR036322">
    <property type="entry name" value="WD40_repeat_dom_sf"/>
</dbReference>
<dbReference type="SUPFAM" id="SSF50978">
    <property type="entry name" value="WD40 repeat-like"/>
    <property type="match status" value="3"/>
</dbReference>
<feature type="repeat" description="WD" evidence="6">
    <location>
        <begin position="1068"/>
        <end position="1109"/>
    </location>
</feature>
<reference evidence="8 9" key="2">
    <citation type="journal article" date="2013" name="PLoS Genet.">
        <title>Comparative genome structure, secondary metabolite, and effector coding capacity across Cochliobolus pathogens.</title>
        <authorList>
            <person name="Condon B.J."/>
            <person name="Leng Y."/>
            <person name="Wu D."/>
            <person name="Bushley K.E."/>
            <person name="Ohm R.A."/>
            <person name="Otillar R."/>
            <person name="Martin J."/>
            <person name="Schackwitz W."/>
            <person name="Grimwood J."/>
            <person name="MohdZainudin N."/>
            <person name="Xue C."/>
            <person name="Wang R."/>
            <person name="Manning V.A."/>
            <person name="Dhillon B."/>
            <person name="Tu Z.J."/>
            <person name="Steffenson B.J."/>
            <person name="Salamov A."/>
            <person name="Sun H."/>
            <person name="Lowry S."/>
            <person name="LaButti K."/>
            <person name="Han J."/>
            <person name="Copeland A."/>
            <person name="Lindquist E."/>
            <person name="Barry K."/>
            <person name="Schmutz J."/>
            <person name="Baker S.E."/>
            <person name="Ciuffetti L.M."/>
            <person name="Grigoriev I.V."/>
            <person name="Zhong S."/>
            <person name="Turgeon B.G."/>
        </authorList>
    </citation>
    <scope>NUCLEOTIDE SEQUENCE [LARGE SCALE GENOMIC DNA]</scope>
    <source>
        <strain evidence="9">28A</strain>
    </source>
</reference>
<feature type="repeat" description="WD" evidence="6">
    <location>
        <begin position="1026"/>
        <end position="1067"/>
    </location>
</feature>
<dbReference type="STRING" id="671987.R0KGF6"/>